<evidence type="ECO:0000313" key="2">
    <source>
        <dbReference type="Proteomes" id="UP000499080"/>
    </source>
</evidence>
<dbReference type="EMBL" id="BGPR01075662">
    <property type="protein sequence ID" value="GBL56634.1"/>
    <property type="molecule type" value="Genomic_DNA"/>
</dbReference>
<dbReference type="AlphaFoldDB" id="A0A4Y1ZLE6"/>
<dbReference type="Proteomes" id="UP000499080">
    <property type="component" value="Unassembled WGS sequence"/>
</dbReference>
<protein>
    <submittedName>
        <fullName evidence="1">Uncharacterized protein</fullName>
    </submittedName>
</protein>
<sequence length="45" mass="4742">FHFAPSGIGIQDTCTLGLSHPSYALRFTESMLGGEPVPLPPSLSL</sequence>
<organism evidence="1 2">
    <name type="scientific">Araneus ventricosus</name>
    <name type="common">Orbweaver spider</name>
    <name type="synonym">Epeira ventricosa</name>
    <dbReference type="NCBI Taxonomy" id="182803"/>
    <lineage>
        <taxon>Eukaryota</taxon>
        <taxon>Metazoa</taxon>
        <taxon>Ecdysozoa</taxon>
        <taxon>Arthropoda</taxon>
        <taxon>Chelicerata</taxon>
        <taxon>Arachnida</taxon>
        <taxon>Araneae</taxon>
        <taxon>Araneomorphae</taxon>
        <taxon>Entelegynae</taxon>
        <taxon>Araneoidea</taxon>
        <taxon>Araneidae</taxon>
        <taxon>Araneus</taxon>
    </lineage>
</organism>
<comment type="caution">
    <text evidence="1">The sequence shown here is derived from an EMBL/GenBank/DDBJ whole genome shotgun (WGS) entry which is preliminary data.</text>
</comment>
<reference evidence="1 2" key="1">
    <citation type="journal article" date="2019" name="Sci. Rep.">
        <title>Orb-weaving spider Araneus ventricosus genome elucidates the spidroin gene catalogue.</title>
        <authorList>
            <person name="Kono N."/>
            <person name="Nakamura H."/>
            <person name="Ohtoshi R."/>
            <person name="Moran D.A.P."/>
            <person name="Shinohara A."/>
            <person name="Yoshida Y."/>
            <person name="Fujiwara M."/>
            <person name="Mori M."/>
            <person name="Tomita M."/>
            <person name="Arakawa K."/>
        </authorList>
    </citation>
    <scope>NUCLEOTIDE SEQUENCE [LARGE SCALE GENOMIC DNA]</scope>
</reference>
<accession>A0A4Y1ZLE6</accession>
<keyword evidence="2" id="KW-1185">Reference proteome</keyword>
<evidence type="ECO:0000313" key="1">
    <source>
        <dbReference type="EMBL" id="GBL56634.1"/>
    </source>
</evidence>
<name>A0A4Y1ZLE6_ARAVE</name>
<gene>
    <name evidence="1" type="ORF">AVEN_187328_1</name>
</gene>
<proteinExistence type="predicted"/>
<feature type="non-terminal residue" evidence="1">
    <location>
        <position position="1"/>
    </location>
</feature>